<dbReference type="PROSITE" id="PS01124">
    <property type="entry name" value="HTH_ARAC_FAMILY_2"/>
    <property type="match status" value="1"/>
</dbReference>
<feature type="domain" description="HTH araC/xylS-type" evidence="4">
    <location>
        <begin position="186"/>
        <end position="287"/>
    </location>
</feature>
<protein>
    <submittedName>
        <fullName evidence="5">Helix-turn-helix domain-containing protein</fullName>
    </submittedName>
</protein>
<keyword evidence="3" id="KW-0804">Transcription</keyword>
<dbReference type="Gene3D" id="1.10.10.60">
    <property type="entry name" value="Homeodomain-like"/>
    <property type="match status" value="1"/>
</dbReference>
<dbReference type="EMBL" id="FOYR01000001">
    <property type="protein sequence ID" value="SFR45939.1"/>
    <property type="molecule type" value="Genomic_DNA"/>
</dbReference>
<evidence type="ECO:0000256" key="3">
    <source>
        <dbReference type="ARBA" id="ARBA00023163"/>
    </source>
</evidence>
<gene>
    <name evidence="5" type="ORF">SAMN04488591_1591</name>
</gene>
<dbReference type="PANTHER" id="PTHR46796:SF6">
    <property type="entry name" value="ARAC SUBFAMILY"/>
    <property type="match status" value="1"/>
</dbReference>
<organism evidence="5 6">
    <name type="scientific">Microbacterium azadirachtae</name>
    <dbReference type="NCBI Taxonomy" id="582680"/>
    <lineage>
        <taxon>Bacteria</taxon>
        <taxon>Bacillati</taxon>
        <taxon>Actinomycetota</taxon>
        <taxon>Actinomycetes</taxon>
        <taxon>Micrococcales</taxon>
        <taxon>Microbacteriaceae</taxon>
        <taxon>Microbacterium</taxon>
    </lineage>
</organism>
<dbReference type="AlphaFoldDB" id="A0A1I6GV29"/>
<dbReference type="GO" id="GO:0003700">
    <property type="term" value="F:DNA-binding transcription factor activity"/>
    <property type="evidence" value="ECO:0007669"/>
    <property type="project" value="InterPro"/>
</dbReference>
<sequence length="290" mass="30944">MGIGMDVAAAVRLLGTERQNPLVARRYRSVLATQHALEGGAELRWSAQPGGADAIAAVLISAVPLRVTDADGAWVEAPVGTACFLHPYRSVTLTGEATGTMMCAWVPWGALAEIESGVRAPGEVIALSTLGRGLQAFLTSLLTQPSDPTVYTDYLVERLIAEMVFSVLVEAAPRVIVEGRKGSGIDRARSLMLVRRGERDFGVAALARDMHLSVRQLQRMFAAEGSSPADELRRVRVELARELMSDADYAPLGIAEIAEHAGFADAAGMRRAFALSGLPSPRAVRRAARA</sequence>
<evidence type="ECO:0000313" key="5">
    <source>
        <dbReference type="EMBL" id="SFR45939.1"/>
    </source>
</evidence>
<dbReference type="InterPro" id="IPR018060">
    <property type="entry name" value="HTH_AraC"/>
</dbReference>
<proteinExistence type="predicted"/>
<dbReference type="PANTHER" id="PTHR46796">
    <property type="entry name" value="HTH-TYPE TRANSCRIPTIONAL ACTIVATOR RHAS-RELATED"/>
    <property type="match status" value="1"/>
</dbReference>
<evidence type="ECO:0000256" key="1">
    <source>
        <dbReference type="ARBA" id="ARBA00023015"/>
    </source>
</evidence>
<dbReference type="Pfam" id="PF12833">
    <property type="entry name" value="HTH_18"/>
    <property type="match status" value="1"/>
</dbReference>
<accession>A0A1I6GV29</accession>
<evidence type="ECO:0000256" key="2">
    <source>
        <dbReference type="ARBA" id="ARBA00023125"/>
    </source>
</evidence>
<dbReference type="Proteomes" id="UP000198877">
    <property type="component" value="Unassembled WGS sequence"/>
</dbReference>
<keyword evidence="1" id="KW-0805">Transcription regulation</keyword>
<dbReference type="InterPro" id="IPR050204">
    <property type="entry name" value="AraC_XylS_family_regulators"/>
</dbReference>
<reference evidence="6" key="1">
    <citation type="submission" date="2016-10" db="EMBL/GenBank/DDBJ databases">
        <authorList>
            <person name="Varghese N."/>
            <person name="Submissions S."/>
        </authorList>
    </citation>
    <scope>NUCLEOTIDE SEQUENCE [LARGE SCALE GENOMIC DNA]</scope>
    <source>
        <strain evidence="6">CL127</strain>
    </source>
</reference>
<name>A0A1I6GV29_9MICO</name>
<keyword evidence="2" id="KW-0238">DNA-binding</keyword>
<dbReference type="SMART" id="SM00342">
    <property type="entry name" value="HTH_ARAC"/>
    <property type="match status" value="1"/>
</dbReference>
<dbReference type="GO" id="GO:0043565">
    <property type="term" value="F:sequence-specific DNA binding"/>
    <property type="evidence" value="ECO:0007669"/>
    <property type="project" value="InterPro"/>
</dbReference>
<evidence type="ECO:0000259" key="4">
    <source>
        <dbReference type="PROSITE" id="PS01124"/>
    </source>
</evidence>
<evidence type="ECO:0000313" key="6">
    <source>
        <dbReference type="Proteomes" id="UP000198877"/>
    </source>
</evidence>